<proteinExistence type="predicted"/>
<protein>
    <submittedName>
        <fullName evidence="1">Uncharacterized protein</fullName>
    </submittedName>
</protein>
<organism evidence="1 2">
    <name type="scientific">Jannaschia faecimaris</name>
    <dbReference type="NCBI Taxonomy" id="1244108"/>
    <lineage>
        <taxon>Bacteria</taxon>
        <taxon>Pseudomonadati</taxon>
        <taxon>Pseudomonadota</taxon>
        <taxon>Alphaproteobacteria</taxon>
        <taxon>Rhodobacterales</taxon>
        <taxon>Roseobacteraceae</taxon>
        <taxon>Jannaschia</taxon>
    </lineage>
</organism>
<accession>A0A1H3NXN3</accession>
<name>A0A1H3NXN3_9RHOB</name>
<gene>
    <name evidence="1" type="ORF">SAMN05444004_104156</name>
</gene>
<dbReference type="EMBL" id="FNPX01000004">
    <property type="protein sequence ID" value="SDY93634.1"/>
    <property type="molecule type" value="Genomic_DNA"/>
</dbReference>
<dbReference type="AlphaFoldDB" id="A0A1H3NXN3"/>
<evidence type="ECO:0000313" key="1">
    <source>
        <dbReference type="EMBL" id="SDY93634.1"/>
    </source>
</evidence>
<dbReference type="STRING" id="1244108.SAMN05444004_104156"/>
<keyword evidence="2" id="KW-1185">Reference proteome</keyword>
<sequence>MQVRSLGGRLQDERGARRGNATAVVSRFQNPSICPQQGAGLCGHVAAPTHACNDLPEEGIVDKTAQHELEHVIGS</sequence>
<reference evidence="2" key="1">
    <citation type="submission" date="2016-10" db="EMBL/GenBank/DDBJ databases">
        <authorList>
            <person name="Varghese N."/>
            <person name="Submissions S."/>
        </authorList>
    </citation>
    <scope>NUCLEOTIDE SEQUENCE [LARGE SCALE GENOMIC DNA]</scope>
    <source>
        <strain evidence="2">DSM 100420</strain>
    </source>
</reference>
<evidence type="ECO:0000313" key="2">
    <source>
        <dbReference type="Proteomes" id="UP000198914"/>
    </source>
</evidence>
<dbReference type="Proteomes" id="UP000198914">
    <property type="component" value="Unassembled WGS sequence"/>
</dbReference>